<dbReference type="InterPro" id="IPR004175">
    <property type="entry name" value="RNA_CPDase"/>
</dbReference>
<evidence type="ECO:0000313" key="4">
    <source>
        <dbReference type="Proteomes" id="UP000282195"/>
    </source>
</evidence>
<accession>A0A387FEY4</accession>
<organism evidence="3 4">
    <name type="scientific">Rhizobium jaguaris</name>
    <dbReference type="NCBI Taxonomy" id="1312183"/>
    <lineage>
        <taxon>Bacteria</taxon>
        <taxon>Pseudomonadati</taxon>
        <taxon>Pseudomonadota</taxon>
        <taxon>Alphaproteobacteria</taxon>
        <taxon>Hyphomicrobiales</taxon>
        <taxon>Rhizobiaceae</taxon>
        <taxon>Rhizobium/Agrobacterium group</taxon>
        <taxon>Rhizobium</taxon>
    </lineage>
</organism>
<dbReference type="PANTHER" id="PTHR35561">
    <property type="entry name" value="RNA 2',3'-CYCLIC PHOSPHODIESTERASE"/>
    <property type="match status" value="1"/>
</dbReference>
<dbReference type="Pfam" id="PF13563">
    <property type="entry name" value="2_5_RNA_ligase2"/>
    <property type="match status" value="1"/>
</dbReference>
<name>A0A387FEY4_9HYPH</name>
<protein>
    <recommendedName>
        <fullName evidence="5">2'-5' RNA ligase</fullName>
    </recommendedName>
</protein>
<dbReference type="PANTHER" id="PTHR35561:SF1">
    <property type="entry name" value="RNA 2',3'-CYCLIC PHOSPHODIESTERASE"/>
    <property type="match status" value="1"/>
</dbReference>
<evidence type="ECO:0000313" key="3">
    <source>
        <dbReference type="EMBL" id="AYG57750.1"/>
    </source>
</evidence>
<dbReference type="AlphaFoldDB" id="A0A387FEY4"/>
<keyword evidence="1" id="KW-0378">Hydrolase</keyword>
<evidence type="ECO:0008006" key="5">
    <source>
        <dbReference type="Google" id="ProtNLM"/>
    </source>
</evidence>
<proteinExistence type="predicted"/>
<dbReference type="Proteomes" id="UP000282195">
    <property type="component" value="Chromosome"/>
</dbReference>
<dbReference type="Gene3D" id="3.90.1140.10">
    <property type="entry name" value="Cyclic phosphodiesterase"/>
    <property type="match status" value="1"/>
</dbReference>
<dbReference type="GO" id="GO:0008664">
    <property type="term" value="F:RNA 2',3'-cyclic 3'-phosphodiesterase activity"/>
    <property type="evidence" value="ECO:0007669"/>
    <property type="project" value="InterPro"/>
</dbReference>
<dbReference type="GO" id="GO:0004113">
    <property type="term" value="F:2',3'-cyclic-nucleotide 3'-phosphodiesterase activity"/>
    <property type="evidence" value="ECO:0007669"/>
    <property type="project" value="InterPro"/>
</dbReference>
<dbReference type="InterPro" id="IPR009097">
    <property type="entry name" value="Cyclic_Pdiesterase"/>
</dbReference>
<reference evidence="3 4" key="1">
    <citation type="submission" date="2018-10" db="EMBL/GenBank/DDBJ databases">
        <title>Rhizobium etli, R. leguminosarum and a new Rhizobium genospecies from Phaseolus dumosus.</title>
        <authorList>
            <person name="Ramirez-Puebla S.T."/>
            <person name="Rogel-Hernandez M.A."/>
            <person name="Guerrero G."/>
            <person name="Ormeno-Orrillo E."/>
            <person name="Martinez-Romero J.C."/>
            <person name="Negrete-Yankelevich S."/>
            <person name="Martinez-Romero E."/>
        </authorList>
    </citation>
    <scope>NUCLEOTIDE SEQUENCE [LARGE SCALE GENOMIC DNA]</scope>
    <source>
        <strain evidence="3 4">CCGE525</strain>
    </source>
</reference>
<sequence length="204" mass="23087">MSDVRQTQLPFGLTEPETPPQRGQARQGSANLYFALLPDAAVCDEIDKLMVALSQSYRFLGRPRPSALRHVSLHGFGRYPKRRNDITAIAIAAAKTIRHFEFTLVFDHVLSFRQPSHPLVLCPTDGVKAFRRLQLELGIAIYEAGLPVGLDPSYQPHITLQYGRTPIPRIDLEKPITWTVREFVLVRSLQGQGKHEYEGPWPLH</sequence>
<evidence type="ECO:0000256" key="2">
    <source>
        <dbReference type="SAM" id="MobiDB-lite"/>
    </source>
</evidence>
<dbReference type="EMBL" id="CP032694">
    <property type="protein sequence ID" value="AYG57750.1"/>
    <property type="molecule type" value="Genomic_DNA"/>
</dbReference>
<feature type="region of interest" description="Disordered" evidence="2">
    <location>
        <begin position="1"/>
        <end position="25"/>
    </location>
</feature>
<gene>
    <name evidence="3" type="ORF">CCGE525_02170</name>
</gene>
<keyword evidence="4" id="KW-1185">Reference proteome</keyword>
<dbReference type="KEGG" id="rjg:CCGE525_02170"/>
<dbReference type="OrthoDB" id="7770344at2"/>
<evidence type="ECO:0000256" key="1">
    <source>
        <dbReference type="ARBA" id="ARBA00022801"/>
    </source>
</evidence>
<dbReference type="SUPFAM" id="SSF55144">
    <property type="entry name" value="LigT-like"/>
    <property type="match status" value="1"/>
</dbReference>